<dbReference type="Gene3D" id="1.20.1260.10">
    <property type="match status" value="1"/>
</dbReference>
<dbReference type="PANTHER" id="PTHR38593:SF1">
    <property type="entry name" value="BLR2558 PROTEIN"/>
    <property type="match status" value="1"/>
</dbReference>
<dbReference type="PANTHER" id="PTHR38593">
    <property type="entry name" value="BLR2558 PROTEIN"/>
    <property type="match status" value="1"/>
</dbReference>
<dbReference type="RefSeq" id="WP_388349188.1">
    <property type="nucleotide sequence ID" value="NZ_JBIAFJ010000019.1"/>
</dbReference>
<keyword evidence="1" id="KW-0732">Signal</keyword>
<feature type="chain" id="PRO_5045380367" evidence="1">
    <location>
        <begin position="27"/>
        <end position="173"/>
    </location>
</feature>
<dbReference type="Proteomes" id="UP001601197">
    <property type="component" value="Unassembled WGS sequence"/>
</dbReference>
<feature type="signal peptide" evidence="1">
    <location>
        <begin position="1"/>
        <end position="26"/>
    </location>
</feature>
<feature type="domain" description="DUF4142" evidence="2">
    <location>
        <begin position="33"/>
        <end position="167"/>
    </location>
</feature>
<dbReference type="Pfam" id="PF13628">
    <property type="entry name" value="DUF4142"/>
    <property type="match status" value="1"/>
</dbReference>
<proteinExistence type="predicted"/>
<comment type="caution">
    <text evidence="3">The sequence shown here is derived from an EMBL/GenBank/DDBJ whole genome shotgun (WGS) entry which is preliminary data.</text>
</comment>
<name>A0ABW6KVM7_9ACTN</name>
<evidence type="ECO:0000313" key="3">
    <source>
        <dbReference type="EMBL" id="MFE9171939.1"/>
    </source>
</evidence>
<keyword evidence="4" id="KW-1185">Reference proteome</keyword>
<evidence type="ECO:0000256" key="1">
    <source>
        <dbReference type="SAM" id="SignalP"/>
    </source>
</evidence>
<protein>
    <submittedName>
        <fullName evidence="3">DUF4142 domain-containing protein</fullName>
    </submittedName>
</protein>
<accession>A0ABW6KVM7</accession>
<dbReference type="InterPro" id="IPR025419">
    <property type="entry name" value="DUF4142"/>
</dbReference>
<dbReference type="InterPro" id="IPR012347">
    <property type="entry name" value="Ferritin-like"/>
</dbReference>
<sequence>MPSPKAVAVTVPVVAVAALSPGTALAVSSPSPQDVAWMKASAAGDRFEIQGGRMAQSHAHSAVVKQLGVRLASDHTKSSRDMKKLAAQLKVTLPDTPDSKERAELARLSSLHGTAFDKQYVKTEISDHKTDIAEAKKEISTGSDPQVVNEARKDLPVLRTHLKLAEQAQSRIG</sequence>
<organism evidence="3 4">
    <name type="scientific">Streptomyces kebangsaanensis</name>
    <dbReference type="NCBI Taxonomy" id="864058"/>
    <lineage>
        <taxon>Bacteria</taxon>
        <taxon>Bacillati</taxon>
        <taxon>Actinomycetota</taxon>
        <taxon>Actinomycetes</taxon>
        <taxon>Kitasatosporales</taxon>
        <taxon>Streptomycetaceae</taxon>
        <taxon>Streptomyces</taxon>
    </lineage>
</organism>
<evidence type="ECO:0000259" key="2">
    <source>
        <dbReference type="Pfam" id="PF13628"/>
    </source>
</evidence>
<gene>
    <name evidence="3" type="ORF">ACFYNZ_21005</name>
</gene>
<reference evidence="3 4" key="1">
    <citation type="submission" date="2024-10" db="EMBL/GenBank/DDBJ databases">
        <title>The Natural Products Discovery Center: Release of the First 8490 Sequenced Strains for Exploring Actinobacteria Biosynthetic Diversity.</title>
        <authorList>
            <person name="Kalkreuter E."/>
            <person name="Kautsar S.A."/>
            <person name="Yang D."/>
            <person name="Bader C.D."/>
            <person name="Teijaro C.N."/>
            <person name="Fluegel L."/>
            <person name="Davis C.M."/>
            <person name="Simpson J.R."/>
            <person name="Lauterbach L."/>
            <person name="Steele A.D."/>
            <person name="Gui C."/>
            <person name="Meng S."/>
            <person name="Li G."/>
            <person name="Viehrig K."/>
            <person name="Ye F."/>
            <person name="Su P."/>
            <person name="Kiefer A.F."/>
            <person name="Nichols A."/>
            <person name="Cepeda A.J."/>
            <person name="Yan W."/>
            <person name="Fan B."/>
            <person name="Jiang Y."/>
            <person name="Adhikari A."/>
            <person name="Zheng C.-J."/>
            <person name="Schuster L."/>
            <person name="Cowan T.M."/>
            <person name="Smanski M.J."/>
            <person name="Chevrette M.G."/>
            <person name="De Carvalho L.P.S."/>
            <person name="Shen B."/>
        </authorList>
    </citation>
    <scope>NUCLEOTIDE SEQUENCE [LARGE SCALE GENOMIC DNA]</scope>
    <source>
        <strain evidence="3 4">NPDC007147</strain>
    </source>
</reference>
<evidence type="ECO:0000313" key="4">
    <source>
        <dbReference type="Proteomes" id="UP001601197"/>
    </source>
</evidence>
<dbReference type="EMBL" id="JBIAFJ010000019">
    <property type="protein sequence ID" value="MFE9171939.1"/>
    <property type="molecule type" value="Genomic_DNA"/>
</dbReference>